<keyword evidence="2" id="KW-1185">Reference proteome</keyword>
<evidence type="ECO:0000313" key="2">
    <source>
        <dbReference type="Proteomes" id="UP001526143"/>
    </source>
</evidence>
<evidence type="ECO:0000313" key="1">
    <source>
        <dbReference type="EMBL" id="MCV3217126.1"/>
    </source>
</evidence>
<name>A0ABT3B6X3_9CYAN</name>
<accession>A0ABT3B6X3</accession>
<sequence length="98" mass="11766">MLSHFERWIQEKYQDIEKMGYKAEVIKSPSDINEPSIRLDLDSDDYIARITLWESGESHLEIIDVLSENMVFDEYLMIDVNMKLSEAFEKFFNRLRQQ</sequence>
<protein>
    <recommendedName>
        <fullName evidence="3">DUF4268 domain-containing protein</fullName>
    </recommendedName>
</protein>
<organism evidence="1 2">
    <name type="scientific">Plectonema radiosum NIES-515</name>
    <dbReference type="NCBI Taxonomy" id="2986073"/>
    <lineage>
        <taxon>Bacteria</taxon>
        <taxon>Bacillati</taxon>
        <taxon>Cyanobacteriota</taxon>
        <taxon>Cyanophyceae</taxon>
        <taxon>Oscillatoriophycideae</taxon>
        <taxon>Oscillatoriales</taxon>
        <taxon>Microcoleaceae</taxon>
        <taxon>Plectonema</taxon>
    </lineage>
</organism>
<dbReference type="EMBL" id="JAOWRF010000386">
    <property type="protein sequence ID" value="MCV3217126.1"/>
    <property type="molecule type" value="Genomic_DNA"/>
</dbReference>
<proteinExistence type="predicted"/>
<dbReference type="Proteomes" id="UP001526143">
    <property type="component" value="Unassembled WGS sequence"/>
</dbReference>
<reference evidence="1 2" key="1">
    <citation type="submission" date="2022-10" db="EMBL/GenBank/DDBJ databases">
        <title>Identification of biosynthetic pathway for the production of the potent trypsin inhibitor radiosumin.</title>
        <authorList>
            <person name="Fewer D.P."/>
            <person name="Delbaje E."/>
            <person name="Ouyang X."/>
            <person name="Agostino P.D."/>
            <person name="Wahlsten M."/>
            <person name="Jokela J."/>
            <person name="Permi P."/>
            <person name="Haapaniemi E."/>
            <person name="Koistinen H."/>
        </authorList>
    </citation>
    <scope>NUCLEOTIDE SEQUENCE [LARGE SCALE GENOMIC DNA]</scope>
    <source>
        <strain evidence="1 2">NIES-515</strain>
    </source>
</reference>
<dbReference type="InterPro" id="IPR057062">
    <property type="entry name" value="TriTu"/>
</dbReference>
<evidence type="ECO:0008006" key="3">
    <source>
        <dbReference type="Google" id="ProtNLM"/>
    </source>
</evidence>
<gene>
    <name evidence="1" type="ORF">OGM63_27065</name>
</gene>
<dbReference type="Pfam" id="PF24689">
    <property type="entry name" value="TriTu"/>
    <property type="match status" value="1"/>
</dbReference>
<dbReference type="RefSeq" id="WP_263748819.1">
    <property type="nucleotide sequence ID" value="NZ_JAOWRF010000386.1"/>
</dbReference>
<comment type="caution">
    <text evidence="1">The sequence shown here is derived from an EMBL/GenBank/DDBJ whole genome shotgun (WGS) entry which is preliminary data.</text>
</comment>